<dbReference type="Proteomes" id="UP000828390">
    <property type="component" value="Unassembled WGS sequence"/>
</dbReference>
<dbReference type="EMBL" id="JAIWYP010000012">
    <property type="protein sequence ID" value="KAH3724071.1"/>
    <property type="molecule type" value="Genomic_DNA"/>
</dbReference>
<keyword evidence="2" id="KW-1185">Reference proteome</keyword>
<comment type="caution">
    <text evidence="1">The sequence shown here is derived from an EMBL/GenBank/DDBJ whole genome shotgun (WGS) entry which is preliminary data.</text>
</comment>
<dbReference type="AlphaFoldDB" id="A0A9D4CGX5"/>
<gene>
    <name evidence="1" type="ORF">DPMN_049873</name>
</gene>
<proteinExistence type="predicted"/>
<protein>
    <submittedName>
        <fullName evidence="1">Uncharacterized protein</fullName>
    </submittedName>
</protein>
<name>A0A9D4CGX5_DREPO</name>
<evidence type="ECO:0000313" key="1">
    <source>
        <dbReference type="EMBL" id="KAH3724071.1"/>
    </source>
</evidence>
<sequence length="107" mass="11831">MSDYQEFSVATEVLMESAVVELNREVEKFGRPQQKQTQLNSNGHVQAFGVDTGIAGVFGTDDGESVFIRLCDPVVELVVLAGQGIRIMLRFVEQMDGRSGCYLETNK</sequence>
<evidence type="ECO:0000313" key="2">
    <source>
        <dbReference type="Proteomes" id="UP000828390"/>
    </source>
</evidence>
<organism evidence="1 2">
    <name type="scientific">Dreissena polymorpha</name>
    <name type="common">Zebra mussel</name>
    <name type="synonym">Mytilus polymorpha</name>
    <dbReference type="NCBI Taxonomy" id="45954"/>
    <lineage>
        <taxon>Eukaryota</taxon>
        <taxon>Metazoa</taxon>
        <taxon>Spiralia</taxon>
        <taxon>Lophotrochozoa</taxon>
        <taxon>Mollusca</taxon>
        <taxon>Bivalvia</taxon>
        <taxon>Autobranchia</taxon>
        <taxon>Heteroconchia</taxon>
        <taxon>Euheterodonta</taxon>
        <taxon>Imparidentia</taxon>
        <taxon>Neoheterodontei</taxon>
        <taxon>Myida</taxon>
        <taxon>Dreissenoidea</taxon>
        <taxon>Dreissenidae</taxon>
        <taxon>Dreissena</taxon>
    </lineage>
</organism>
<reference evidence="1" key="1">
    <citation type="journal article" date="2019" name="bioRxiv">
        <title>The Genome of the Zebra Mussel, Dreissena polymorpha: A Resource for Invasive Species Research.</title>
        <authorList>
            <person name="McCartney M.A."/>
            <person name="Auch B."/>
            <person name="Kono T."/>
            <person name="Mallez S."/>
            <person name="Zhang Y."/>
            <person name="Obille A."/>
            <person name="Becker A."/>
            <person name="Abrahante J.E."/>
            <person name="Garbe J."/>
            <person name="Badalamenti J.P."/>
            <person name="Herman A."/>
            <person name="Mangelson H."/>
            <person name="Liachko I."/>
            <person name="Sullivan S."/>
            <person name="Sone E.D."/>
            <person name="Koren S."/>
            <person name="Silverstein K.A.T."/>
            <person name="Beckman K.B."/>
            <person name="Gohl D.M."/>
        </authorList>
    </citation>
    <scope>NUCLEOTIDE SEQUENCE</scope>
    <source>
        <strain evidence="1">Duluth1</strain>
        <tissue evidence="1">Whole animal</tissue>
    </source>
</reference>
<reference evidence="1" key="2">
    <citation type="submission" date="2020-11" db="EMBL/GenBank/DDBJ databases">
        <authorList>
            <person name="McCartney M.A."/>
            <person name="Auch B."/>
            <person name="Kono T."/>
            <person name="Mallez S."/>
            <person name="Becker A."/>
            <person name="Gohl D.M."/>
            <person name="Silverstein K.A.T."/>
            <person name="Koren S."/>
            <person name="Bechman K.B."/>
            <person name="Herman A."/>
            <person name="Abrahante J.E."/>
            <person name="Garbe J."/>
        </authorList>
    </citation>
    <scope>NUCLEOTIDE SEQUENCE</scope>
    <source>
        <strain evidence="1">Duluth1</strain>
        <tissue evidence="1">Whole animal</tissue>
    </source>
</reference>
<accession>A0A9D4CGX5</accession>